<proteinExistence type="predicted"/>
<dbReference type="PANTHER" id="PTHR20875">
    <property type="entry name" value="EF-HAND CALCIUM-BINDING DOMAIN-CONTAINING PROTEIN 6-RELATED"/>
    <property type="match status" value="1"/>
</dbReference>
<feature type="domain" description="EF-hand" evidence="1">
    <location>
        <begin position="15"/>
        <end position="42"/>
    </location>
</feature>
<dbReference type="PROSITE" id="PS50222">
    <property type="entry name" value="EF_HAND_2"/>
    <property type="match status" value="1"/>
</dbReference>
<protein>
    <recommendedName>
        <fullName evidence="1">EF-hand domain-containing protein</fullName>
    </recommendedName>
</protein>
<gene>
    <name evidence="2" type="ORF">GBAR_LOCUS25445</name>
</gene>
<keyword evidence="3" id="KW-1185">Reference proteome</keyword>
<accession>A0AA35XCQ9</accession>
<dbReference type="Proteomes" id="UP001174909">
    <property type="component" value="Unassembled WGS sequence"/>
</dbReference>
<name>A0AA35XCQ9_GEOBA</name>
<dbReference type="InterPro" id="IPR011992">
    <property type="entry name" value="EF-hand-dom_pair"/>
</dbReference>
<sequence>MSERVQQRRVLTKPCFQDFDKHHNGYVTCSQFRQCLSYLGLAGSDQEMQLMEKRYGDSKGVNYLQFLEHLQPTERLEDKYQTRISQLSTRHTQTTPGAAAVIVKVDAESVLDKIKTKVNKKGKKTIFMSS</sequence>
<reference evidence="2" key="1">
    <citation type="submission" date="2023-03" db="EMBL/GenBank/DDBJ databases">
        <authorList>
            <person name="Steffen K."/>
            <person name="Cardenas P."/>
        </authorList>
    </citation>
    <scope>NUCLEOTIDE SEQUENCE</scope>
</reference>
<evidence type="ECO:0000313" key="2">
    <source>
        <dbReference type="EMBL" id="CAI8046017.1"/>
    </source>
</evidence>
<organism evidence="2 3">
    <name type="scientific">Geodia barretti</name>
    <name type="common">Barrett's horny sponge</name>
    <dbReference type="NCBI Taxonomy" id="519541"/>
    <lineage>
        <taxon>Eukaryota</taxon>
        <taxon>Metazoa</taxon>
        <taxon>Porifera</taxon>
        <taxon>Demospongiae</taxon>
        <taxon>Heteroscleromorpha</taxon>
        <taxon>Tetractinellida</taxon>
        <taxon>Astrophorina</taxon>
        <taxon>Geodiidae</taxon>
        <taxon>Geodia</taxon>
    </lineage>
</organism>
<comment type="caution">
    <text evidence="2">The sequence shown here is derived from an EMBL/GenBank/DDBJ whole genome shotgun (WGS) entry which is preliminary data.</text>
</comment>
<evidence type="ECO:0000313" key="3">
    <source>
        <dbReference type="Proteomes" id="UP001174909"/>
    </source>
</evidence>
<dbReference type="PANTHER" id="PTHR20875:SF0">
    <property type="entry name" value="GH12158P"/>
    <property type="match status" value="1"/>
</dbReference>
<dbReference type="SUPFAM" id="SSF47473">
    <property type="entry name" value="EF-hand"/>
    <property type="match status" value="1"/>
</dbReference>
<dbReference type="EMBL" id="CASHTH010003519">
    <property type="protein sequence ID" value="CAI8046017.1"/>
    <property type="molecule type" value="Genomic_DNA"/>
</dbReference>
<dbReference type="AlphaFoldDB" id="A0AA35XCQ9"/>
<dbReference type="InterPro" id="IPR052603">
    <property type="entry name" value="EFCB6"/>
</dbReference>
<dbReference type="Gene3D" id="1.10.238.10">
    <property type="entry name" value="EF-hand"/>
    <property type="match status" value="1"/>
</dbReference>
<dbReference type="InterPro" id="IPR002048">
    <property type="entry name" value="EF_hand_dom"/>
</dbReference>
<evidence type="ECO:0000259" key="1">
    <source>
        <dbReference type="PROSITE" id="PS50222"/>
    </source>
</evidence>
<dbReference type="GO" id="GO:0005509">
    <property type="term" value="F:calcium ion binding"/>
    <property type="evidence" value="ECO:0007669"/>
    <property type="project" value="InterPro"/>
</dbReference>